<evidence type="ECO:0000256" key="1">
    <source>
        <dbReference type="ARBA" id="ARBA00022679"/>
    </source>
</evidence>
<keyword evidence="1 3" id="KW-0808">Transferase</keyword>
<dbReference type="Pfam" id="PF00534">
    <property type="entry name" value="Glycos_transf_1"/>
    <property type="match status" value="1"/>
</dbReference>
<dbReference type="PANTHER" id="PTHR46401">
    <property type="entry name" value="GLYCOSYLTRANSFERASE WBBK-RELATED"/>
    <property type="match status" value="1"/>
</dbReference>
<dbReference type="KEGG" id="bmh:BMWSH_4116"/>
<dbReference type="AlphaFoldDB" id="A0A8D4BLZ8"/>
<dbReference type="CDD" id="cd03809">
    <property type="entry name" value="GT4_MtfB-like"/>
    <property type="match status" value="1"/>
</dbReference>
<dbReference type="GO" id="GO:0016757">
    <property type="term" value="F:glycosyltransferase activity"/>
    <property type="evidence" value="ECO:0007669"/>
    <property type="project" value="InterPro"/>
</dbReference>
<evidence type="ECO:0000313" key="4">
    <source>
        <dbReference type="Proteomes" id="UP000001283"/>
    </source>
</evidence>
<sequence length="356" mass="40717">MKFIYINGRFLTQNTTGVQRVAEEVVKELDRLIEEKNITQYKFCILTPKNSIKSLELKNIDIKKIGKLQGHAWEQLEFPLFTKKHLLINFCNTAPMYKKNQIVYIHDTAILDAPDGFSNIFIKVYSKIFNTVSKRSKHIITVSEFSQHQLIHHFPVLKDKISYSHLGIEHVKALSISENEEILKKLNLKKHSYFLAVSSANPNKNFKIISDMLEKSSSFEEDFILVGGTASKVFGEGTELSQKIHQLGYVTDDELIALYSNAKAFIFPSKYEGFGLPPVEAMSQGCPVIASNCASIPEVLENKAIYFNNEDYNSLYASLNKINETNIDRQALLSFVDNKYSWKKTTKHLYDIILEI</sequence>
<dbReference type="Proteomes" id="UP000001283">
    <property type="component" value="Chromosome"/>
</dbReference>
<organism evidence="3 4">
    <name type="scientific">Priestia megaterium (strain WSH-002)</name>
    <name type="common">Bacillus megaterium</name>
    <dbReference type="NCBI Taxonomy" id="1006007"/>
    <lineage>
        <taxon>Bacteria</taxon>
        <taxon>Bacillati</taxon>
        <taxon>Bacillota</taxon>
        <taxon>Bacilli</taxon>
        <taxon>Bacillales</taxon>
        <taxon>Bacillaceae</taxon>
        <taxon>Priestia</taxon>
    </lineage>
</organism>
<dbReference type="RefSeq" id="WP_014461195.1">
    <property type="nucleotide sequence ID" value="NC_017138.1"/>
</dbReference>
<dbReference type="SUPFAM" id="SSF53756">
    <property type="entry name" value="UDP-Glycosyltransferase/glycogen phosphorylase"/>
    <property type="match status" value="1"/>
</dbReference>
<name>A0A8D4BLZ8_PRIMW</name>
<evidence type="ECO:0000313" key="3">
    <source>
        <dbReference type="EMBL" id="AEN90996.1"/>
    </source>
</evidence>
<proteinExistence type="predicted"/>
<gene>
    <name evidence="3" type="ORF">BMWSH_4116</name>
</gene>
<protein>
    <submittedName>
        <fullName evidence="3">Glycosyl transferase group 1 protein</fullName>
    </submittedName>
</protein>
<evidence type="ECO:0000259" key="2">
    <source>
        <dbReference type="Pfam" id="PF00534"/>
    </source>
</evidence>
<feature type="domain" description="Glycosyl transferase family 1" evidence="2">
    <location>
        <begin position="180"/>
        <end position="330"/>
    </location>
</feature>
<dbReference type="EMBL" id="CP003017">
    <property type="protein sequence ID" value="AEN90996.1"/>
    <property type="molecule type" value="Genomic_DNA"/>
</dbReference>
<reference evidence="3 4" key="1">
    <citation type="journal article" date="2011" name="J. Bacteriol.">
        <title>Complete genome sequence of the industrial strain Bacillus megaterium WSH-002.</title>
        <authorList>
            <person name="Liu L."/>
            <person name="Li Y."/>
            <person name="Zhang J."/>
            <person name="Zou W."/>
            <person name="Zhou Z."/>
            <person name="Liu J."/>
            <person name="Li X."/>
            <person name="Wang L."/>
            <person name="Chen J."/>
        </authorList>
    </citation>
    <scope>NUCLEOTIDE SEQUENCE [LARGE SCALE GENOMIC DNA]</scope>
    <source>
        <strain evidence="3 4">WSH-002</strain>
    </source>
</reference>
<accession>A0A8D4BLZ8</accession>
<dbReference type="PANTHER" id="PTHR46401:SF2">
    <property type="entry name" value="GLYCOSYLTRANSFERASE WBBK-RELATED"/>
    <property type="match status" value="1"/>
</dbReference>
<dbReference type="InterPro" id="IPR001296">
    <property type="entry name" value="Glyco_trans_1"/>
</dbReference>
<dbReference type="Gene3D" id="3.40.50.2000">
    <property type="entry name" value="Glycogen Phosphorylase B"/>
    <property type="match status" value="1"/>
</dbReference>